<dbReference type="SUPFAM" id="SSF48208">
    <property type="entry name" value="Six-hairpin glycosidases"/>
    <property type="match status" value="1"/>
</dbReference>
<proteinExistence type="inferred from homology"/>
<dbReference type="Pfam" id="PF07221">
    <property type="entry name" value="GlcNAc_2-epim"/>
    <property type="match status" value="1"/>
</dbReference>
<dbReference type="EMBL" id="SLXB01000001">
    <property type="protein sequence ID" value="TCO96460.1"/>
    <property type="molecule type" value="Genomic_DNA"/>
</dbReference>
<dbReference type="AlphaFoldDB" id="A0A4R2LSE1"/>
<dbReference type="FunFam" id="1.50.10.10:FF:000021">
    <property type="entry name" value="N-acylglucosamine 2-epimerase"/>
    <property type="match status" value="1"/>
</dbReference>
<dbReference type="GO" id="GO:0005975">
    <property type="term" value="P:carbohydrate metabolic process"/>
    <property type="evidence" value="ECO:0007669"/>
    <property type="project" value="InterPro"/>
</dbReference>
<comment type="similarity">
    <text evidence="1">Belongs to the N-acylglucosamine 2-epimerase family.</text>
</comment>
<evidence type="ECO:0000256" key="1">
    <source>
        <dbReference type="ARBA" id="ARBA00008558"/>
    </source>
</evidence>
<dbReference type="PANTHER" id="PTHR15108">
    <property type="entry name" value="N-ACYLGLUCOSAMINE-2-EPIMERASE"/>
    <property type="match status" value="1"/>
</dbReference>
<gene>
    <name evidence="3" type="ORF">EV202_101232</name>
</gene>
<evidence type="ECO:0000313" key="3">
    <source>
        <dbReference type="EMBL" id="TCO96460.1"/>
    </source>
</evidence>
<evidence type="ECO:0000313" key="4">
    <source>
        <dbReference type="Proteomes" id="UP000295600"/>
    </source>
</evidence>
<reference evidence="3 4" key="1">
    <citation type="submission" date="2019-03" db="EMBL/GenBank/DDBJ databases">
        <title>Genomic Encyclopedia of Type Strains, Phase IV (KMG-IV): sequencing the most valuable type-strain genomes for metagenomic binning, comparative biology and taxonomic classification.</title>
        <authorList>
            <person name="Goeker M."/>
        </authorList>
    </citation>
    <scope>NUCLEOTIDE SEQUENCE [LARGE SCALE GENOMIC DNA]</scope>
    <source>
        <strain evidence="3 4">DSM 23917</strain>
    </source>
</reference>
<accession>A0A4R2LSE1</accession>
<comment type="caution">
    <text evidence="3">The sequence shown here is derived from an EMBL/GenBank/DDBJ whole genome shotgun (WGS) entry which is preliminary data.</text>
</comment>
<evidence type="ECO:0000256" key="2">
    <source>
        <dbReference type="ARBA" id="ARBA00023235"/>
    </source>
</evidence>
<dbReference type="Proteomes" id="UP000295600">
    <property type="component" value="Unassembled WGS sequence"/>
</dbReference>
<organism evidence="3 4">
    <name type="scientific">Prevotella heparinolytica</name>
    <dbReference type="NCBI Taxonomy" id="28113"/>
    <lineage>
        <taxon>Bacteria</taxon>
        <taxon>Pseudomonadati</taxon>
        <taxon>Bacteroidota</taxon>
        <taxon>Bacteroidia</taxon>
        <taxon>Bacteroidales</taxon>
        <taxon>Bacteroidaceae</taxon>
        <taxon>Bacteroides</taxon>
    </lineage>
</organism>
<dbReference type="InterPro" id="IPR008928">
    <property type="entry name" value="6-hairpin_glycosidase_sf"/>
</dbReference>
<sequence length="398" mass="46218">MNVTEYLKVWADSYKHDLTADILPFWLANGLDRKHGGVYTCLDREGRLMDSTKSVWFQGRFGFVAAYAYNQMERNPEWLEASKSCIDFIEAHCADADGHMYFEVAADGTPLRKRRYVFSECFAAIAMSEYAIASGDKRYAEKALELFKRIQRFLATPGFLEPKYLPALQARGHSITMILINTASRIRAAIDDPVLNTQIDESLDAIRRYFIHPEFKALLEMVGPEGEFIDTCNGRLINPGHCIETAWFILEEARHRGGDKDLTDMALQILDWSWQWGWDEQYGGIINFRDCRNLPVQDYSQDMKFWWPQTEAIIATLYAYQATKDEKYLAMHKQISDWTYAHFPDREHGEWYGYLHRDGTVAQPAKGNIFKGPFHIPRMMIRSYSLCNDICNDIYHEK</sequence>
<name>A0A4R2LSE1_9BACE</name>
<dbReference type="InterPro" id="IPR012341">
    <property type="entry name" value="6hp_glycosidase-like_sf"/>
</dbReference>
<dbReference type="RefSeq" id="WP_131924923.1">
    <property type="nucleotide sequence ID" value="NZ_SLXB01000001.1"/>
</dbReference>
<dbReference type="Gene3D" id="1.50.10.10">
    <property type="match status" value="1"/>
</dbReference>
<protein>
    <submittedName>
        <fullName evidence="3">N-acylglucosamine 2-epimerase</fullName>
    </submittedName>
</protein>
<dbReference type="GO" id="GO:0016853">
    <property type="term" value="F:isomerase activity"/>
    <property type="evidence" value="ECO:0007669"/>
    <property type="project" value="UniProtKB-KW"/>
</dbReference>
<keyword evidence="2" id="KW-0413">Isomerase</keyword>
<dbReference type="InterPro" id="IPR010819">
    <property type="entry name" value="AGE/CE"/>
</dbReference>